<accession>S4NL14</accession>
<name>S4NL14_9LACO</name>
<protein>
    <submittedName>
        <fullName evidence="1">Uncharacterized protein</fullName>
    </submittedName>
</protein>
<keyword evidence="2" id="KW-1185">Reference proteome</keyword>
<evidence type="ECO:0000313" key="2">
    <source>
        <dbReference type="Proteomes" id="UP000016361"/>
    </source>
</evidence>
<dbReference type="AlphaFoldDB" id="S4NL14"/>
<dbReference type="Proteomes" id="UP000016361">
    <property type="component" value="Unassembled WGS sequence"/>
</dbReference>
<proteinExistence type="predicted"/>
<evidence type="ECO:0000313" key="1">
    <source>
        <dbReference type="EMBL" id="GAD16591.1"/>
    </source>
</evidence>
<dbReference type="EMBL" id="BASH01000003">
    <property type="protein sequence ID" value="GAD16591.1"/>
    <property type="molecule type" value="Genomic_DNA"/>
</dbReference>
<sequence length="39" mass="4575">MIDGRIDKGDDAFTVVEVRLGSYYLFENNTYMNLTKAKW</sequence>
<gene>
    <name evidence="1" type="ORF">LOT_1129</name>
</gene>
<comment type="caution">
    <text evidence="1">The sequence shown here is derived from an EMBL/GenBank/DDBJ whole genome shotgun (WGS) entry which is preliminary data.</text>
</comment>
<organism evidence="1 2">
    <name type="scientific">Lentilactobacillus otakiensis DSM 19908 = JCM 15040</name>
    <dbReference type="NCBI Taxonomy" id="1423780"/>
    <lineage>
        <taxon>Bacteria</taxon>
        <taxon>Bacillati</taxon>
        <taxon>Bacillota</taxon>
        <taxon>Bacilli</taxon>
        <taxon>Lactobacillales</taxon>
        <taxon>Lactobacillaceae</taxon>
        <taxon>Lentilactobacillus</taxon>
    </lineage>
</organism>
<reference evidence="2" key="1">
    <citation type="journal article" date="2013" name="Genome Announc.">
        <title>Draft Genome Sequence of D-Branched-Chain Amino Acid Producer Lactobacillus otakiensis JCM 15040T, Isolated from a Traditional Japanese Pickle.</title>
        <authorList>
            <person name="Doi K."/>
            <person name="Mori K."/>
            <person name="Mutaguchi Y."/>
            <person name="Tashiro K."/>
            <person name="Fujino Y."/>
            <person name="Ohmori T."/>
            <person name="Kuhara S."/>
            <person name="Ohshima T."/>
        </authorList>
    </citation>
    <scope>NUCLEOTIDE SEQUENCE [LARGE SCALE GENOMIC DNA]</scope>
    <source>
        <strain evidence="2">JCM 15040</strain>
    </source>
</reference>